<organism evidence="1 2">
    <name type="scientific">Paenibacillus mucilaginosus K02</name>
    <dbReference type="NCBI Taxonomy" id="997761"/>
    <lineage>
        <taxon>Bacteria</taxon>
        <taxon>Bacillati</taxon>
        <taxon>Bacillota</taxon>
        <taxon>Bacilli</taxon>
        <taxon>Bacillales</taxon>
        <taxon>Paenibacillaceae</taxon>
        <taxon>Paenibacillus</taxon>
    </lineage>
</organism>
<dbReference type="KEGG" id="pmw:B2K_18205"/>
<evidence type="ECO:0000313" key="2">
    <source>
        <dbReference type="Proteomes" id="UP000007392"/>
    </source>
</evidence>
<reference evidence="1 2" key="1">
    <citation type="submission" date="2013-06" db="EMBL/GenBank/DDBJ databases">
        <title>Complete genome sequence of Paenibacillus mucilaginosus K02.</title>
        <authorList>
            <person name="Xiao B."/>
            <person name="Sun L."/>
            <person name="Xiao L."/>
            <person name="Lian B."/>
        </authorList>
    </citation>
    <scope>NUCLEOTIDE SEQUENCE [LARGE SCALE GENOMIC DNA]</scope>
    <source>
        <strain evidence="1 2">K02</strain>
    </source>
</reference>
<dbReference type="AlphaFoldDB" id="I0BJT4"/>
<name>I0BJT4_9BACL</name>
<gene>
    <name evidence="1" type="ORF">B2K_18205</name>
</gene>
<evidence type="ECO:0000313" key="1">
    <source>
        <dbReference type="EMBL" id="AFH62631.1"/>
    </source>
</evidence>
<dbReference type="PATRIC" id="fig|997761.3.peg.3594"/>
<protein>
    <submittedName>
        <fullName evidence="1">Uncharacterized protein</fullName>
    </submittedName>
</protein>
<proteinExistence type="predicted"/>
<dbReference type="Proteomes" id="UP000007392">
    <property type="component" value="Chromosome"/>
</dbReference>
<dbReference type="EMBL" id="CP003422">
    <property type="protein sequence ID" value="AFH62631.1"/>
    <property type="molecule type" value="Genomic_DNA"/>
</dbReference>
<accession>I0BJT4</accession>
<dbReference type="HOGENOM" id="CLU_212157_0_0_9"/>
<sequence>MDHPYPGNANLIELRYTMGKEMMHTVELGDPARLKEAMRKSRDLFDFSEALSGKAA</sequence>